<feature type="compositionally biased region" description="Basic and acidic residues" evidence="1">
    <location>
        <begin position="16"/>
        <end position="27"/>
    </location>
</feature>
<gene>
    <name evidence="2" type="ORF">OKA104_LOCUS19466</name>
</gene>
<accession>A0A819D458</accession>
<dbReference type="EMBL" id="CAJOAY010001254">
    <property type="protein sequence ID" value="CAF3817662.1"/>
    <property type="molecule type" value="Genomic_DNA"/>
</dbReference>
<evidence type="ECO:0000313" key="2">
    <source>
        <dbReference type="EMBL" id="CAF3817662.1"/>
    </source>
</evidence>
<feature type="region of interest" description="Disordered" evidence="1">
    <location>
        <begin position="1"/>
        <end position="27"/>
    </location>
</feature>
<dbReference type="AlphaFoldDB" id="A0A819D458"/>
<evidence type="ECO:0000256" key="1">
    <source>
        <dbReference type="SAM" id="MobiDB-lite"/>
    </source>
</evidence>
<evidence type="ECO:0000313" key="3">
    <source>
        <dbReference type="Proteomes" id="UP000663881"/>
    </source>
</evidence>
<reference evidence="2" key="1">
    <citation type="submission" date="2021-02" db="EMBL/GenBank/DDBJ databases">
        <authorList>
            <person name="Nowell W R."/>
        </authorList>
    </citation>
    <scope>NUCLEOTIDE SEQUENCE</scope>
</reference>
<feature type="non-terminal residue" evidence="2">
    <location>
        <position position="117"/>
    </location>
</feature>
<dbReference type="Proteomes" id="UP000663881">
    <property type="component" value="Unassembled WGS sequence"/>
</dbReference>
<feature type="compositionally biased region" description="Polar residues" evidence="1">
    <location>
        <begin position="48"/>
        <end position="57"/>
    </location>
</feature>
<comment type="caution">
    <text evidence="2">The sequence shown here is derived from an EMBL/GenBank/DDBJ whole genome shotgun (WGS) entry which is preliminary data.</text>
</comment>
<sequence length="117" mass="13422">MRANHSDNRLYQTYSHDPRTKNDQKDRDTISCVNLNVEDAPGLHYLSPPSNTSTNHLHVTPRRRANTAHVYTDSNGLIINGLLFDKQLFQPPQSSYVLDYSKSTKDLNRFLEAHKTP</sequence>
<protein>
    <submittedName>
        <fullName evidence="2">Uncharacterized protein</fullName>
    </submittedName>
</protein>
<feature type="region of interest" description="Disordered" evidence="1">
    <location>
        <begin position="41"/>
        <end position="61"/>
    </location>
</feature>
<name>A0A819D458_9BILA</name>
<proteinExistence type="predicted"/>
<organism evidence="2 3">
    <name type="scientific">Adineta steineri</name>
    <dbReference type="NCBI Taxonomy" id="433720"/>
    <lineage>
        <taxon>Eukaryota</taxon>
        <taxon>Metazoa</taxon>
        <taxon>Spiralia</taxon>
        <taxon>Gnathifera</taxon>
        <taxon>Rotifera</taxon>
        <taxon>Eurotatoria</taxon>
        <taxon>Bdelloidea</taxon>
        <taxon>Adinetida</taxon>
        <taxon>Adinetidae</taxon>
        <taxon>Adineta</taxon>
    </lineage>
</organism>